<dbReference type="InterPro" id="IPR018060">
    <property type="entry name" value="HTH_AraC"/>
</dbReference>
<keyword evidence="3" id="KW-0804">Transcription</keyword>
<dbReference type="SUPFAM" id="SSF51215">
    <property type="entry name" value="Regulatory protein AraC"/>
    <property type="match status" value="1"/>
</dbReference>
<evidence type="ECO:0000256" key="1">
    <source>
        <dbReference type="ARBA" id="ARBA00023015"/>
    </source>
</evidence>
<dbReference type="Gene3D" id="1.10.10.60">
    <property type="entry name" value="Homeodomain-like"/>
    <property type="match status" value="2"/>
</dbReference>
<dbReference type="PANTHER" id="PTHR43280:SF28">
    <property type="entry name" value="HTH-TYPE TRANSCRIPTIONAL ACTIVATOR RHAS"/>
    <property type="match status" value="1"/>
</dbReference>
<evidence type="ECO:0000313" key="5">
    <source>
        <dbReference type="EMBL" id="NSJ87096.1"/>
    </source>
</evidence>
<dbReference type="InterPro" id="IPR009057">
    <property type="entry name" value="Homeodomain-like_sf"/>
</dbReference>
<dbReference type="Proteomes" id="UP000822142">
    <property type="component" value="Unassembled WGS sequence"/>
</dbReference>
<dbReference type="SMART" id="SM00342">
    <property type="entry name" value="HTH_ARAC"/>
    <property type="match status" value="1"/>
</dbReference>
<organism evidence="5 6">
    <name type="scientific">Blautia hansenii</name>
    <name type="common">Ruminococcus hansenii</name>
    <dbReference type="NCBI Taxonomy" id="1322"/>
    <lineage>
        <taxon>Bacteria</taxon>
        <taxon>Bacillati</taxon>
        <taxon>Bacillota</taxon>
        <taxon>Clostridia</taxon>
        <taxon>Lachnospirales</taxon>
        <taxon>Lachnospiraceae</taxon>
        <taxon>Blautia</taxon>
    </lineage>
</organism>
<proteinExistence type="predicted"/>
<dbReference type="Pfam" id="PF12833">
    <property type="entry name" value="HTH_18"/>
    <property type="match status" value="1"/>
</dbReference>
<evidence type="ECO:0000259" key="4">
    <source>
        <dbReference type="PROSITE" id="PS01124"/>
    </source>
</evidence>
<evidence type="ECO:0000313" key="6">
    <source>
        <dbReference type="Proteomes" id="UP000822142"/>
    </source>
</evidence>
<dbReference type="PROSITE" id="PS01124">
    <property type="entry name" value="HTH_ARAC_FAMILY_2"/>
    <property type="match status" value="1"/>
</dbReference>
<dbReference type="InterPro" id="IPR003313">
    <property type="entry name" value="AraC-bd"/>
</dbReference>
<keyword evidence="2" id="KW-0238">DNA-binding</keyword>
<keyword evidence="6" id="KW-1185">Reference proteome</keyword>
<dbReference type="RefSeq" id="WP_173750028.1">
    <property type="nucleotide sequence ID" value="NZ_JAAITA010000023.1"/>
</dbReference>
<sequence length="294" mass="33949">MLANFEKREGKERAWTGRYENLHNLPHWHLEFELIYIEKGSVTVSLNHTAYDLHSREAALIESGEIHYIKGEPGSITSILMFDGSIIQEITRRAQLASPLLDSWMAALIPGLCQTVKNELKEKQPFYELKITSLIRSLLVDIYRCEALSTHNLVEPKANRFHTSMENYKNLLSEIEEKYSYLTFADASSFMGLSQPYFSKFFKNISGMTFSRYLNIIRLEKAIDMLRHNTKHLSITEIATLCGFDTIRHFNRTFKEMTGFSPRELPEDYVLTSRSIKSMKGNFNPTLSGSRLLD</sequence>
<evidence type="ECO:0000256" key="3">
    <source>
        <dbReference type="ARBA" id="ARBA00023163"/>
    </source>
</evidence>
<dbReference type="PANTHER" id="PTHR43280">
    <property type="entry name" value="ARAC-FAMILY TRANSCRIPTIONAL REGULATOR"/>
    <property type="match status" value="1"/>
</dbReference>
<name>A0ABX2IDR1_BLAHA</name>
<evidence type="ECO:0000256" key="2">
    <source>
        <dbReference type="ARBA" id="ARBA00023125"/>
    </source>
</evidence>
<dbReference type="PROSITE" id="PS00041">
    <property type="entry name" value="HTH_ARAC_FAMILY_1"/>
    <property type="match status" value="1"/>
</dbReference>
<keyword evidence="1" id="KW-0805">Transcription regulation</keyword>
<protein>
    <submittedName>
        <fullName evidence="5">AraC family transcriptional regulator</fullName>
    </submittedName>
</protein>
<dbReference type="EMBL" id="JAAITA010000023">
    <property type="protein sequence ID" value="NSJ87096.1"/>
    <property type="molecule type" value="Genomic_DNA"/>
</dbReference>
<dbReference type="InterPro" id="IPR037923">
    <property type="entry name" value="HTH-like"/>
</dbReference>
<gene>
    <name evidence="5" type="ORF">G5A70_13145</name>
</gene>
<feature type="domain" description="HTH araC/xylS-type" evidence="4">
    <location>
        <begin position="169"/>
        <end position="268"/>
    </location>
</feature>
<dbReference type="Gene3D" id="2.60.120.10">
    <property type="entry name" value="Jelly Rolls"/>
    <property type="match status" value="1"/>
</dbReference>
<comment type="caution">
    <text evidence="5">The sequence shown here is derived from an EMBL/GenBank/DDBJ whole genome shotgun (WGS) entry which is preliminary data.</text>
</comment>
<dbReference type="Pfam" id="PF02311">
    <property type="entry name" value="AraC_binding"/>
    <property type="match status" value="1"/>
</dbReference>
<dbReference type="InterPro" id="IPR018062">
    <property type="entry name" value="HTH_AraC-typ_CS"/>
</dbReference>
<dbReference type="InterPro" id="IPR014710">
    <property type="entry name" value="RmlC-like_jellyroll"/>
</dbReference>
<reference evidence="5 6" key="1">
    <citation type="journal article" date="2020" name="Cell Host Microbe">
        <title>Functional and Genomic Variation between Human-Derived Isolates of Lachnospiraceae Reveals Inter- and Intra-Species Diversity.</title>
        <authorList>
            <person name="Sorbara M.T."/>
            <person name="Littmann E.R."/>
            <person name="Fontana E."/>
            <person name="Moody T.U."/>
            <person name="Kohout C.E."/>
            <person name="Gjonbalaj M."/>
            <person name="Eaton V."/>
            <person name="Seok R."/>
            <person name="Leiner I.M."/>
            <person name="Pamer E.G."/>
        </authorList>
    </citation>
    <scope>NUCLEOTIDE SEQUENCE [LARGE SCALE GENOMIC DNA]</scope>
    <source>
        <strain evidence="5 6">MSK.15.26</strain>
    </source>
</reference>
<accession>A0ABX2IDR1</accession>
<dbReference type="SUPFAM" id="SSF46689">
    <property type="entry name" value="Homeodomain-like"/>
    <property type="match status" value="1"/>
</dbReference>